<evidence type="ECO:0000313" key="5">
    <source>
        <dbReference type="EMBL" id="TDP63144.1"/>
    </source>
</evidence>
<gene>
    <name evidence="5" type="ORF">DES47_105144</name>
</gene>
<evidence type="ECO:0000256" key="3">
    <source>
        <dbReference type="ARBA" id="ARBA00023004"/>
    </source>
</evidence>
<dbReference type="InterPro" id="IPR012312">
    <property type="entry name" value="Hemerythrin-like"/>
</dbReference>
<dbReference type="PANTHER" id="PTHR37164:SF1">
    <property type="entry name" value="BACTERIOHEMERYTHRIN"/>
    <property type="match status" value="1"/>
</dbReference>
<protein>
    <submittedName>
        <fullName evidence="5">Hemerythrin-like metal-binding protein</fullName>
    </submittedName>
</protein>
<sequence length="155" mass="17171">MSALQWSDDLALDLPAMDQTHIEFVELLSAVEQAGDAQLLAAWDALVAHTEQHFGQEDDWMQATRFAAGNCHSTQHRVVLQVMQEGARLGRGGRLDIVRQMAAELVIWFPQHAQSMDASLAHHLRHVAFDPATGQVHRPEHLPERALHGCGSQAC</sequence>
<dbReference type="CDD" id="cd12107">
    <property type="entry name" value="Hemerythrin"/>
    <property type="match status" value="1"/>
</dbReference>
<dbReference type="AlphaFoldDB" id="A0A4R6QIG5"/>
<dbReference type="Gene3D" id="1.20.120.50">
    <property type="entry name" value="Hemerythrin-like"/>
    <property type="match status" value="1"/>
</dbReference>
<reference evidence="5 6" key="1">
    <citation type="submission" date="2019-03" db="EMBL/GenBank/DDBJ databases">
        <title>Genomic Encyclopedia of Type Strains, Phase IV (KMG-IV): sequencing the most valuable type-strain genomes for metagenomic binning, comparative biology and taxonomic classification.</title>
        <authorList>
            <person name="Goeker M."/>
        </authorList>
    </citation>
    <scope>NUCLEOTIDE SEQUENCE [LARGE SCALE GENOMIC DNA]</scope>
    <source>
        <strain evidence="5 6">DSM 16998</strain>
    </source>
</reference>
<name>A0A4R6QIG5_9BURK</name>
<evidence type="ECO:0000259" key="4">
    <source>
        <dbReference type="Pfam" id="PF01814"/>
    </source>
</evidence>
<feature type="domain" description="Hemerythrin-like" evidence="4">
    <location>
        <begin position="16"/>
        <end position="120"/>
    </location>
</feature>
<evidence type="ECO:0000256" key="1">
    <source>
        <dbReference type="ARBA" id="ARBA00010587"/>
    </source>
</evidence>
<keyword evidence="6" id="KW-1185">Reference proteome</keyword>
<accession>A0A4R6QIG5</accession>
<organism evidence="5 6">
    <name type="scientific">Roseateles toxinivorans</name>
    <dbReference type="NCBI Taxonomy" id="270368"/>
    <lineage>
        <taxon>Bacteria</taxon>
        <taxon>Pseudomonadati</taxon>
        <taxon>Pseudomonadota</taxon>
        <taxon>Betaproteobacteria</taxon>
        <taxon>Burkholderiales</taxon>
        <taxon>Sphaerotilaceae</taxon>
        <taxon>Roseateles</taxon>
    </lineage>
</organism>
<dbReference type="SUPFAM" id="SSF47188">
    <property type="entry name" value="Hemerythrin-like"/>
    <property type="match status" value="1"/>
</dbReference>
<dbReference type="RefSeq" id="WP_133702329.1">
    <property type="nucleotide sequence ID" value="NZ_SNXS01000005.1"/>
</dbReference>
<comment type="caution">
    <text evidence="5">The sequence shown here is derived from an EMBL/GenBank/DDBJ whole genome shotgun (WGS) entry which is preliminary data.</text>
</comment>
<dbReference type="NCBIfam" id="TIGR02481">
    <property type="entry name" value="hemeryth_dom"/>
    <property type="match status" value="1"/>
</dbReference>
<keyword evidence="2" id="KW-0479">Metal-binding</keyword>
<evidence type="ECO:0000256" key="2">
    <source>
        <dbReference type="ARBA" id="ARBA00022723"/>
    </source>
</evidence>
<dbReference type="Proteomes" id="UP000295361">
    <property type="component" value="Unassembled WGS sequence"/>
</dbReference>
<dbReference type="GO" id="GO:0046872">
    <property type="term" value="F:metal ion binding"/>
    <property type="evidence" value="ECO:0007669"/>
    <property type="project" value="UniProtKB-KW"/>
</dbReference>
<evidence type="ECO:0000313" key="6">
    <source>
        <dbReference type="Proteomes" id="UP000295361"/>
    </source>
</evidence>
<comment type="similarity">
    <text evidence="1">Belongs to the hemerythrin family.</text>
</comment>
<dbReference type="PANTHER" id="PTHR37164">
    <property type="entry name" value="BACTERIOHEMERYTHRIN"/>
    <property type="match status" value="1"/>
</dbReference>
<dbReference type="InterPro" id="IPR012827">
    <property type="entry name" value="Hemerythrin_metal-bd"/>
</dbReference>
<dbReference type="EMBL" id="SNXS01000005">
    <property type="protein sequence ID" value="TDP63144.1"/>
    <property type="molecule type" value="Genomic_DNA"/>
</dbReference>
<proteinExistence type="inferred from homology"/>
<dbReference type="InterPro" id="IPR050669">
    <property type="entry name" value="Hemerythrin"/>
</dbReference>
<dbReference type="InterPro" id="IPR035938">
    <property type="entry name" value="Hemerythrin-like_sf"/>
</dbReference>
<keyword evidence="3" id="KW-0408">Iron</keyword>
<dbReference type="OrthoDB" id="5296936at2"/>
<dbReference type="Pfam" id="PF01814">
    <property type="entry name" value="Hemerythrin"/>
    <property type="match status" value="1"/>
</dbReference>
<dbReference type="InParanoid" id="A0A4R6QIG5"/>